<proteinExistence type="predicted"/>
<evidence type="ECO:0000313" key="1">
    <source>
        <dbReference type="EMBL" id="VUX47007.1"/>
    </source>
</evidence>
<reference evidence="1" key="1">
    <citation type="submission" date="2018-11" db="EMBL/GenBank/DDBJ databases">
        <authorList>
            <person name="Onetto C."/>
        </authorList>
    </citation>
    <scope>NUCLEOTIDE SEQUENCE [LARGE SCALE GENOMIC DNA]</scope>
</reference>
<comment type="caution">
    <text evidence="1">The sequence shown here is derived from an EMBL/GenBank/DDBJ whole genome shotgun (WGS) entry which is preliminary data.</text>
</comment>
<dbReference type="AlphaFoldDB" id="A0A564WET4"/>
<accession>A0A564WET4</accession>
<dbReference type="Proteomes" id="UP000326641">
    <property type="component" value="Unassembled WGS sequence"/>
</dbReference>
<organism evidence="1 2">
    <name type="scientific">Candidatus Defluviicoccus seviourii</name>
    <dbReference type="NCBI Taxonomy" id="2565273"/>
    <lineage>
        <taxon>Bacteria</taxon>
        <taxon>Pseudomonadati</taxon>
        <taxon>Pseudomonadota</taxon>
        <taxon>Alphaproteobacteria</taxon>
        <taxon>Rhodospirillales</taxon>
        <taxon>Rhodospirillaceae</taxon>
        <taxon>Defluviicoccus</taxon>
    </lineage>
</organism>
<protein>
    <submittedName>
        <fullName evidence="1">Uncharacterized protein</fullName>
    </submittedName>
</protein>
<name>A0A564WET4_9PROT</name>
<dbReference type="EMBL" id="UXAT02000025">
    <property type="protein sequence ID" value="VUX47007.1"/>
    <property type="molecule type" value="Genomic_DNA"/>
</dbReference>
<sequence>MCSDHAMVAAVVEENLWITHRARNRPKSAFAIKGFQRVRRLPAEKPAQLKPYSRV</sequence>
<gene>
    <name evidence="1" type="ORF">DF3PA_310021</name>
</gene>
<keyword evidence="2" id="KW-1185">Reference proteome</keyword>
<evidence type="ECO:0000313" key="2">
    <source>
        <dbReference type="Proteomes" id="UP000326641"/>
    </source>
</evidence>